<comment type="caution">
    <text evidence="4">The sequence shown here is derived from an EMBL/GenBank/DDBJ whole genome shotgun (WGS) entry which is preliminary data.</text>
</comment>
<keyword evidence="5" id="KW-1185">Reference proteome</keyword>
<dbReference type="OrthoDB" id="9799454at2"/>
<dbReference type="PANTHER" id="PTHR43080:SF2">
    <property type="entry name" value="CBS DOMAIN-CONTAINING PROTEIN"/>
    <property type="match status" value="1"/>
</dbReference>
<dbReference type="SMART" id="SM00116">
    <property type="entry name" value="CBS"/>
    <property type="match status" value="2"/>
</dbReference>
<organism evidence="4 5">
    <name type="scientific">Pseudonocardia hierapolitana</name>
    <dbReference type="NCBI Taxonomy" id="1128676"/>
    <lineage>
        <taxon>Bacteria</taxon>
        <taxon>Bacillati</taxon>
        <taxon>Actinomycetota</taxon>
        <taxon>Actinomycetes</taxon>
        <taxon>Pseudonocardiales</taxon>
        <taxon>Pseudonocardiaceae</taxon>
        <taxon>Pseudonocardia</taxon>
    </lineage>
</organism>
<dbReference type="Proteomes" id="UP000321261">
    <property type="component" value="Unassembled WGS sequence"/>
</dbReference>
<dbReference type="InterPro" id="IPR051257">
    <property type="entry name" value="Diverse_CBS-Domain"/>
</dbReference>
<dbReference type="EMBL" id="VIWU01000001">
    <property type="protein sequence ID" value="TWF75127.1"/>
    <property type="molecule type" value="Genomic_DNA"/>
</dbReference>
<evidence type="ECO:0000256" key="2">
    <source>
        <dbReference type="PROSITE-ProRule" id="PRU00703"/>
    </source>
</evidence>
<reference evidence="4 5" key="1">
    <citation type="submission" date="2019-06" db="EMBL/GenBank/DDBJ databases">
        <title>Sequencing the genomes of 1000 actinobacteria strains.</title>
        <authorList>
            <person name="Klenk H.-P."/>
        </authorList>
    </citation>
    <scope>NUCLEOTIDE SEQUENCE [LARGE SCALE GENOMIC DNA]</scope>
    <source>
        <strain evidence="4 5">DSM 45671</strain>
    </source>
</reference>
<proteinExistence type="predicted"/>
<dbReference type="RefSeq" id="WP_147254380.1">
    <property type="nucleotide sequence ID" value="NZ_VIWU01000001.1"/>
</dbReference>
<dbReference type="PROSITE" id="PS51371">
    <property type="entry name" value="CBS"/>
    <property type="match status" value="2"/>
</dbReference>
<evidence type="ECO:0000256" key="1">
    <source>
        <dbReference type="ARBA" id="ARBA00023122"/>
    </source>
</evidence>
<feature type="domain" description="CBS" evidence="3">
    <location>
        <begin position="7"/>
        <end position="67"/>
    </location>
</feature>
<accession>A0A561SJQ9</accession>
<dbReference type="InterPro" id="IPR000644">
    <property type="entry name" value="CBS_dom"/>
</dbReference>
<dbReference type="Pfam" id="PF00571">
    <property type="entry name" value="CBS"/>
    <property type="match status" value="2"/>
</dbReference>
<keyword evidence="1 2" id="KW-0129">CBS domain</keyword>
<dbReference type="AlphaFoldDB" id="A0A561SJQ9"/>
<dbReference type="SUPFAM" id="SSF54631">
    <property type="entry name" value="CBS-domain pair"/>
    <property type="match status" value="1"/>
</dbReference>
<name>A0A561SJQ9_9PSEU</name>
<evidence type="ECO:0000313" key="5">
    <source>
        <dbReference type="Proteomes" id="UP000321261"/>
    </source>
</evidence>
<dbReference type="PANTHER" id="PTHR43080">
    <property type="entry name" value="CBS DOMAIN-CONTAINING PROTEIN CBSX3, MITOCHONDRIAL"/>
    <property type="match status" value="1"/>
</dbReference>
<evidence type="ECO:0000259" key="3">
    <source>
        <dbReference type="PROSITE" id="PS51371"/>
    </source>
</evidence>
<protein>
    <submittedName>
        <fullName evidence="4">CBS domain protein</fullName>
    </submittedName>
</protein>
<evidence type="ECO:0000313" key="4">
    <source>
        <dbReference type="EMBL" id="TWF75127.1"/>
    </source>
</evidence>
<dbReference type="InterPro" id="IPR046342">
    <property type="entry name" value="CBS_dom_sf"/>
</dbReference>
<feature type="domain" description="CBS" evidence="3">
    <location>
        <begin position="77"/>
        <end position="133"/>
    </location>
</feature>
<dbReference type="Gene3D" id="3.10.580.10">
    <property type="entry name" value="CBS-domain"/>
    <property type="match status" value="1"/>
</dbReference>
<sequence>MKARDVMSSPVISLRPHVPADVAAALLVAHGYTAAPVVDEDGLVVGIATEADLVRGRFVPDGWTVDERPEPVVADVMTHAPVCMRPDDDLADVVSTMLDAGIRSVPIVEDGRMVGIVSRRDVLRVVARAGAASLSGQRHITRRDRVIG</sequence>
<gene>
    <name evidence="4" type="ORF">FHX44_111011</name>
</gene>